<keyword evidence="7 9" id="KW-0067">ATP-binding</keyword>
<proteinExistence type="inferred from homology"/>
<evidence type="ECO:0000256" key="2">
    <source>
        <dbReference type="ARBA" id="ARBA00008941"/>
    </source>
</evidence>
<comment type="catalytic activity">
    <reaction evidence="9">
        <text>a 1,2-diacyl-sn-glycero-3-phospho-(1D-myo-inositol) + ATP = a 1,2-diacyl-sn-glycero-3-phospho-(1D-myo-inositol 4-phosphate) + ADP + H(+)</text>
        <dbReference type="Rhea" id="RHEA:19877"/>
        <dbReference type="ChEBI" id="CHEBI:15378"/>
        <dbReference type="ChEBI" id="CHEBI:30616"/>
        <dbReference type="ChEBI" id="CHEBI:57880"/>
        <dbReference type="ChEBI" id="CHEBI:58178"/>
        <dbReference type="ChEBI" id="CHEBI:456216"/>
        <dbReference type="EC" id="2.7.1.67"/>
    </reaction>
</comment>
<organism evidence="12 13">
    <name type="scientific">Caenorhabditis angaria</name>
    <dbReference type="NCBI Taxonomy" id="860376"/>
    <lineage>
        <taxon>Eukaryota</taxon>
        <taxon>Metazoa</taxon>
        <taxon>Ecdysozoa</taxon>
        <taxon>Nematoda</taxon>
        <taxon>Chromadorea</taxon>
        <taxon>Rhabditida</taxon>
        <taxon>Rhabditina</taxon>
        <taxon>Rhabditomorpha</taxon>
        <taxon>Rhabditoidea</taxon>
        <taxon>Rhabditidae</taxon>
        <taxon>Peloderinae</taxon>
        <taxon>Caenorhabditis</taxon>
    </lineage>
</organism>
<dbReference type="GO" id="GO:0005802">
    <property type="term" value="C:trans-Golgi network"/>
    <property type="evidence" value="ECO:0007669"/>
    <property type="project" value="TreeGrafter"/>
</dbReference>
<protein>
    <recommendedName>
        <fullName evidence="9">Phosphatidylinositol 4-kinase type 2</fullName>
        <ecNumber evidence="9">2.7.1.67</ecNumber>
    </recommendedName>
</protein>
<comment type="similarity">
    <text evidence="2 9">Belongs to the PI3/PI4-kinase family. Type II PI4K subfamily.</text>
</comment>
<dbReference type="PANTHER" id="PTHR12865">
    <property type="entry name" value="PHOSPHATIDYLINOSITOL 4-KINASE TYPE-II"/>
    <property type="match status" value="1"/>
</dbReference>
<keyword evidence="8 9" id="KW-0472">Membrane</keyword>
<keyword evidence="6 9" id="KW-0418">Kinase</keyword>
<evidence type="ECO:0000256" key="6">
    <source>
        <dbReference type="ARBA" id="ARBA00022777"/>
    </source>
</evidence>
<evidence type="ECO:0000256" key="4">
    <source>
        <dbReference type="ARBA" id="ARBA00022679"/>
    </source>
</evidence>
<comment type="subcellular location">
    <subcellularLocation>
        <location evidence="1">Cell membrane</location>
    </subcellularLocation>
    <subcellularLocation>
        <location evidence="9">Membrane</location>
        <topology evidence="9">Peripheral membrane protein</topology>
    </subcellularLocation>
</comment>
<evidence type="ECO:0000256" key="7">
    <source>
        <dbReference type="ARBA" id="ARBA00022840"/>
    </source>
</evidence>
<feature type="domain" description="PI3K/PI4K catalytic" evidence="11">
    <location>
        <begin position="1"/>
        <end position="343"/>
    </location>
</feature>
<keyword evidence="5 9" id="KW-0547">Nucleotide-binding</keyword>
<sequence length="432" mass="49457">MRIMKEGPFLLEISKILNFPKVTGYLSEVGASLVDEKLGLNIVPPTGVVELAAPTFYYDRLDRAKARTKERIQSRYPNIGRRFHRIGLPEKTGSFQLFVKGYQDAGHWLRTWSTQPETAPPPVTQRQFQLLFEKLVALDYIIRNTDRGNDNWLIKYTQADVIDRAPIHQNDIPCDPANAKNAVPGDDEKLIDLVDSVTISDECVIPDDEHANFDPAPTEVEWADVSIPTVEIAAIDNGLAFPFKHPDEWRAYPFGWALLPQARIPFSQETVDLLLPKLDDTKFVRELCEDLRLVFKNDKGFDKKIFEKQMSVMRGQIFNLREALMKKKSPYELIQMPPQLMVEVKQKKKRSKRLRNLEYEEALTYDSDSVLNSSSEQQPRTTQATPIQDQPGPSTSTSPPEVASSPTSRGSKSWQETYQQKVQTTAPFFRWW</sequence>
<evidence type="ECO:0000313" key="12">
    <source>
        <dbReference type="EMBL" id="CAI5454078.1"/>
    </source>
</evidence>
<dbReference type="AlphaFoldDB" id="A0A9P1J325"/>
<evidence type="ECO:0000256" key="3">
    <source>
        <dbReference type="ARBA" id="ARBA00022475"/>
    </source>
</evidence>
<dbReference type="PANTHER" id="PTHR12865:SF1">
    <property type="entry name" value="PHOSPHATIDYLINOSITOL 4-KINASE TYPE 2"/>
    <property type="match status" value="1"/>
</dbReference>
<reference evidence="12" key="1">
    <citation type="submission" date="2022-11" db="EMBL/GenBank/DDBJ databases">
        <authorList>
            <person name="Kikuchi T."/>
        </authorList>
    </citation>
    <scope>NUCLEOTIDE SEQUENCE</scope>
    <source>
        <strain evidence="12">PS1010</strain>
    </source>
</reference>
<gene>
    <name evidence="12" type="ORF">CAMP_LOCUS16715</name>
</gene>
<dbReference type="GO" id="GO:0004430">
    <property type="term" value="F:1-phosphatidylinositol 4-kinase activity"/>
    <property type="evidence" value="ECO:0007669"/>
    <property type="project" value="UniProtKB-UniRule"/>
</dbReference>
<dbReference type="Pfam" id="PF00454">
    <property type="entry name" value="PI3_PI4_kinase"/>
    <property type="match status" value="1"/>
</dbReference>
<evidence type="ECO:0000259" key="11">
    <source>
        <dbReference type="PROSITE" id="PS50290"/>
    </source>
</evidence>
<dbReference type="InterPro" id="IPR039756">
    <property type="entry name" value="Lsb6/PI4K2"/>
</dbReference>
<dbReference type="PROSITE" id="PS50290">
    <property type="entry name" value="PI3_4_KINASE_3"/>
    <property type="match status" value="1"/>
</dbReference>
<keyword evidence="3" id="KW-1003">Cell membrane</keyword>
<dbReference type="GO" id="GO:0005765">
    <property type="term" value="C:lysosomal membrane"/>
    <property type="evidence" value="ECO:0007669"/>
    <property type="project" value="TreeGrafter"/>
</dbReference>
<name>A0A9P1J325_9PELO</name>
<evidence type="ECO:0000256" key="8">
    <source>
        <dbReference type="ARBA" id="ARBA00023136"/>
    </source>
</evidence>
<evidence type="ECO:0000256" key="5">
    <source>
        <dbReference type="ARBA" id="ARBA00022741"/>
    </source>
</evidence>
<evidence type="ECO:0000256" key="1">
    <source>
        <dbReference type="ARBA" id="ARBA00004236"/>
    </source>
</evidence>
<dbReference type="GO" id="GO:0005768">
    <property type="term" value="C:endosome"/>
    <property type="evidence" value="ECO:0007669"/>
    <property type="project" value="TreeGrafter"/>
</dbReference>
<feature type="region of interest" description="Disordered" evidence="10">
    <location>
        <begin position="368"/>
        <end position="432"/>
    </location>
</feature>
<dbReference type="InterPro" id="IPR000403">
    <property type="entry name" value="PI3/4_kinase_cat_dom"/>
</dbReference>
<dbReference type="GO" id="GO:0046854">
    <property type="term" value="P:phosphatidylinositol phosphate biosynthetic process"/>
    <property type="evidence" value="ECO:0007669"/>
    <property type="project" value="UniProtKB-UniRule"/>
</dbReference>
<keyword evidence="13" id="KW-1185">Reference proteome</keyword>
<keyword evidence="4 9" id="KW-0808">Transferase</keyword>
<comment type="caution">
    <text evidence="12">The sequence shown here is derived from an EMBL/GenBank/DDBJ whole genome shotgun (WGS) entry which is preliminary data.</text>
</comment>
<dbReference type="Proteomes" id="UP001152747">
    <property type="component" value="Unassembled WGS sequence"/>
</dbReference>
<dbReference type="OrthoDB" id="3349449at2759"/>
<evidence type="ECO:0000256" key="10">
    <source>
        <dbReference type="SAM" id="MobiDB-lite"/>
    </source>
</evidence>
<dbReference type="GO" id="GO:0007032">
    <property type="term" value="P:endosome organization"/>
    <property type="evidence" value="ECO:0007669"/>
    <property type="project" value="TreeGrafter"/>
</dbReference>
<dbReference type="EMBL" id="CANHGI010000006">
    <property type="protein sequence ID" value="CAI5454078.1"/>
    <property type="molecule type" value="Genomic_DNA"/>
</dbReference>
<feature type="compositionally biased region" description="Polar residues" evidence="10">
    <location>
        <begin position="368"/>
        <end position="426"/>
    </location>
</feature>
<evidence type="ECO:0000256" key="9">
    <source>
        <dbReference type="RuleBase" id="RU367084"/>
    </source>
</evidence>
<dbReference type="GO" id="GO:0005886">
    <property type="term" value="C:plasma membrane"/>
    <property type="evidence" value="ECO:0007669"/>
    <property type="project" value="UniProtKB-SubCell"/>
</dbReference>
<dbReference type="GO" id="GO:0007030">
    <property type="term" value="P:Golgi organization"/>
    <property type="evidence" value="ECO:0007669"/>
    <property type="project" value="TreeGrafter"/>
</dbReference>
<accession>A0A9P1J325</accession>
<dbReference type="GO" id="GO:0005524">
    <property type="term" value="F:ATP binding"/>
    <property type="evidence" value="ECO:0007669"/>
    <property type="project" value="UniProtKB-UniRule"/>
</dbReference>
<dbReference type="EC" id="2.7.1.67" evidence="9"/>
<evidence type="ECO:0000313" key="13">
    <source>
        <dbReference type="Proteomes" id="UP001152747"/>
    </source>
</evidence>